<reference evidence="1 2" key="1">
    <citation type="submission" date="2020-08" db="EMBL/GenBank/DDBJ databases">
        <title>Genomic Encyclopedia of Type Strains, Phase IV (KMG-IV): sequencing the most valuable type-strain genomes for metagenomic binning, comparative biology and taxonomic classification.</title>
        <authorList>
            <person name="Goeker M."/>
        </authorList>
    </citation>
    <scope>NUCLEOTIDE SEQUENCE [LARGE SCALE GENOMIC DNA]</scope>
    <source>
        <strain evidence="1 2">DSM 26189</strain>
    </source>
</reference>
<dbReference type="InterPro" id="IPR052025">
    <property type="entry name" value="Xyloglucanase_GH74"/>
</dbReference>
<comment type="caution">
    <text evidence="1">The sequence shown here is derived from an EMBL/GenBank/DDBJ whole genome shotgun (WGS) entry which is preliminary data.</text>
</comment>
<dbReference type="AlphaFoldDB" id="A0A7W6FN85"/>
<dbReference type="EMBL" id="JACIDT010000002">
    <property type="protein sequence ID" value="MBB3924821.1"/>
    <property type="molecule type" value="Genomic_DNA"/>
</dbReference>
<protein>
    <submittedName>
        <fullName evidence="1">Photosystem II stability/assembly factor-like uncharacterized protein</fullName>
    </submittedName>
</protein>
<evidence type="ECO:0000313" key="1">
    <source>
        <dbReference type="EMBL" id="MBB3924821.1"/>
    </source>
</evidence>
<proteinExistence type="predicted"/>
<dbReference type="Gene3D" id="2.130.10.10">
    <property type="entry name" value="YVTN repeat-like/Quinoprotein amine dehydrogenase"/>
    <property type="match status" value="2"/>
</dbReference>
<accession>A0A7W6FN85</accession>
<gene>
    <name evidence="1" type="ORF">GGR43_000522</name>
</gene>
<dbReference type="PANTHER" id="PTHR43739:SF5">
    <property type="entry name" value="EXO-ALPHA-SIALIDASE"/>
    <property type="match status" value="1"/>
</dbReference>
<dbReference type="GO" id="GO:0010411">
    <property type="term" value="P:xyloglucan metabolic process"/>
    <property type="evidence" value="ECO:0007669"/>
    <property type="project" value="TreeGrafter"/>
</dbReference>
<name>A0A7W6FN85_9SPHN</name>
<dbReference type="InterPro" id="IPR015943">
    <property type="entry name" value="WD40/YVTN_repeat-like_dom_sf"/>
</dbReference>
<sequence length="772" mass="83453">MLADWTGLAMVLRTGGVTPATSPPPPLSAAGRPVPGESYVWKPVAIGGGGSVTGFASDARGGTRIVRTDVYGAYIWRKEAGRWEQLVTARSMPPEDRWQGSMAQGVYEIAVAPGNPRRLYMALRGRIYRSDDHGRSWTRPAGGPEFRFSPDGAHRFRGAFLAVSPDDPDLLFLGTERQGLWRSTDGARSWQAVAAVPPSAAQGDEAPAPMLVWFAPPGPEQPKRAAPLLLFSPGHGLYRSTDKGRSFVPVGADQGAAPRDLARGAFAPGGDFFAVSSTERSVYRLHQGRWRNLVAEGRVAAHGFVGVAIDPRSGRIVVVDDGGTAFASADQGESWTRLNHRARVGEGEPPWLRVTDISYFATGALFPDPVVPDRLWAMTGAGPYYADCPEGCTDLVWTSAVRGIEELVASDVIQPAGRAPLFAALDFGIHLKEDLDAFSTGYGPAERVLIAAQQIAWTPADPDFIVTNASDTRTFCCSGDGNAVMAGYSSDGGRNWHKFPTLPQPPGTRADDPWRMAFGTIAVAADTPDNIVWVPGYDRAPFYTLNRGLTWHRVVFPGEVPPYSGSYPNIWVQRKTLAADRVRPGTFYFYHGGNASNPGLAGLWRTVDGGRGWEQVHKGRLSPRDGFGAKLRAVPGRAGHLFFTSAQPGESEQLLRSTDGGEHWSRIDTVSQVDDIAFGKAAPGVDYPAIYISGKVEGRYGIWRSTDALGSWRRIADFPLDRLDQVVVMEADKDIFGRVYLGLMGSGWVYGEPGPCAAAKRGNAERICRAVN</sequence>
<dbReference type="RefSeq" id="WP_188070402.1">
    <property type="nucleotide sequence ID" value="NZ_BSPS01000043.1"/>
</dbReference>
<evidence type="ECO:0000313" key="2">
    <source>
        <dbReference type="Proteomes" id="UP000571950"/>
    </source>
</evidence>
<organism evidence="1 2">
    <name type="scientific">Sphingobium jiangsuense</name>
    <dbReference type="NCBI Taxonomy" id="870476"/>
    <lineage>
        <taxon>Bacteria</taxon>
        <taxon>Pseudomonadati</taxon>
        <taxon>Pseudomonadota</taxon>
        <taxon>Alphaproteobacteria</taxon>
        <taxon>Sphingomonadales</taxon>
        <taxon>Sphingomonadaceae</taxon>
        <taxon>Sphingobium</taxon>
    </lineage>
</organism>
<dbReference type="PANTHER" id="PTHR43739">
    <property type="entry name" value="XYLOGLUCANASE (EUROFUNG)"/>
    <property type="match status" value="1"/>
</dbReference>
<dbReference type="Proteomes" id="UP000571950">
    <property type="component" value="Unassembled WGS sequence"/>
</dbReference>
<keyword evidence="2" id="KW-1185">Reference proteome</keyword>
<dbReference type="SUPFAM" id="SSF110296">
    <property type="entry name" value="Oligoxyloglucan reducing end-specific cellobiohydrolase"/>
    <property type="match status" value="2"/>
</dbReference>